<organism evidence="6 7">
    <name type="scientific">Cervus elaphus hippelaphus</name>
    <name type="common">European red deer</name>
    <dbReference type="NCBI Taxonomy" id="46360"/>
    <lineage>
        <taxon>Eukaryota</taxon>
        <taxon>Metazoa</taxon>
        <taxon>Chordata</taxon>
        <taxon>Craniata</taxon>
        <taxon>Vertebrata</taxon>
        <taxon>Euteleostomi</taxon>
        <taxon>Mammalia</taxon>
        <taxon>Eutheria</taxon>
        <taxon>Laurasiatheria</taxon>
        <taxon>Artiodactyla</taxon>
        <taxon>Ruminantia</taxon>
        <taxon>Pecora</taxon>
        <taxon>Cervidae</taxon>
        <taxon>Cervinae</taxon>
        <taxon>Cervus</taxon>
    </lineage>
</organism>
<dbReference type="GO" id="GO:0042803">
    <property type="term" value="F:protein homodimerization activity"/>
    <property type="evidence" value="ECO:0007669"/>
    <property type="project" value="TreeGrafter"/>
</dbReference>
<dbReference type="GO" id="GO:0043005">
    <property type="term" value="C:neuron projection"/>
    <property type="evidence" value="ECO:0007669"/>
    <property type="project" value="TreeGrafter"/>
</dbReference>
<dbReference type="InterPro" id="IPR056823">
    <property type="entry name" value="TEN-like_YD-shell"/>
</dbReference>
<feature type="non-terminal residue" evidence="6">
    <location>
        <position position="1"/>
    </location>
</feature>
<evidence type="ECO:0000259" key="5">
    <source>
        <dbReference type="Pfam" id="PF25023"/>
    </source>
</evidence>
<reference evidence="6 7" key="1">
    <citation type="journal article" date="2018" name="Mol. Genet. Genomics">
        <title>The red deer Cervus elaphus genome CerEla1.0: sequencing, annotating, genes, and chromosomes.</title>
        <authorList>
            <person name="Bana N.A."/>
            <person name="Nyiri A."/>
            <person name="Nagy J."/>
            <person name="Frank K."/>
            <person name="Nagy T."/>
            <person name="Steger V."/>
            <person name="Schiller M."/>
            <person name="Lakatos P."/>
            <person name="Sugar L."/>
            <person name="Horn P."/>
            <person name="Barta E."/>
            <person name="Orosz L."/>
        </authorList>
    </citation>
    <scope>NUCLEOTIDE SEQUENCE [LARGE SCALE GENOMIC DNA]</scope>
    <source>
        <strain evidence="6">Hungarian</strain>
    </source>
</reference>
<dbReference type="Proteomes" id="UP000242450">
    <property type="component" value="Chromosome 32"/>
</dbReference>
<evidence type="ECO:0000256" key="4">
    <source>
        <dbReference type="SAM" id="MobiDB-lite"/>
    </source>
</evidence>
<evidence type="ECO:0000256" key="1">
    <source>
        <dbReference type="ARBA" id="ARBA00022536"/>
    </source>
</evidence>
<evidence type="ECO:0000313" key="6">
    <source>
        <dbReference type="EMBL" id="OWK00369.1"/>
    </source>
</evidence>
<feature type="region of interest" description="Disordered" evidence="4">
    <location>
        <begin position="938"/>
        <end position="967"/>
    </location>
</feature>
<dbReference type="NCBIfam" id="TIGR01643">
    <property type="entry name" value="YD_repeat_2x"/>
    <property type="match status" value="1"/>
</dbReference>
<evidence type="ECO:0000313" key="7">
    <source>
        <dbReference type="Proteomes" id="UP000242450"/>
    </source>
</evidence>
<dbReference type="GO" id="GO:0048666">
    <property type="term" value="P:neuron development"/>
    <property type="evidence" value="ECO:0007669"/>
    <property type="project" value="TreeGrafter"/>
</dbReference>
<gene>
    <name evidence="6" type="ORF">Celaphus_00019237</name>
</gene>
<accession>A0A212C2Y5</accession>
<dbReference type="OrthoDB" id="442731at2759"/>
<dbReference type="Gene3D" id="2.180.10.10">
    <property type="entry name" value="RHS repeat-associated core"/>
    <property type="match status" value="1"/>
</dbReference>
<dbReference type="PANTHER" id="PTHR11219:SF65">
    <property type="entry name" value="TENEURIN-3"/>
    <property type="match status" value="1"/>
</dbReference>
<keyword evidence="1" id="KW-0245">EGF-like domain</keyword>
<dbReference type="EMBL" id="MKHE01000032">
    <property type="protein sequence ID" value="OWK00369.1"/>
    <property type="molecule type" value="Genomic_DNA"/>
</dbReference>
<dbReference type="GO" id="GO:0046982">
    <property type="term" value="F:protein heterodimerization activity"/>
    <property type="evidence" value="ECO:0007669"/>
    <property type="project" value="TreeGrafter"/>
</dbReference>
<feature type="domain" description="Teneurin-like YD-shell" evidence="5">
    <location>
        <begin position="334"/>
        <end position="706"/>
    </location>
</feature>
<dbReference type="Pfam" id="PF23538">
    <property type="entry name" value="Teneurin_ABD"/>
    <property type="match status" value="1"/>
</dbReference>
<dbReference type="InterPro" id="IPR051216">
    <property type="entry name" value="Teneurin"/>
</dbReference>
<dbReference type="GO" id="GO:0050839">
    <property type="term" value="F:cell adhesion molecule binding"/>
    <property type="evidence" value="ECO:0007669"/>
    <property type="project" value="TreeGrafter"/>
</dbReference>
<keyword evidence="2" id="KW-0677">Repeat</keyword>
<evidence type="ECO:0000256" key="2">
    <source>
        <dbReference type="ARBA" id="ARBA00022737"/>
    </source>
</evidence>
<name>A0A212C2Y5_CEREH</name>
<dbReference type="PANTHER" id="PTHR11219">
    <property type="entry name" value="TENEURIN AND N-ACETYLGLUCOSAMINE-1-PHOSPHODIESTER ALPHA-N-ACETYLGLUCOSAMINIDASE"/>
    <property type="match status" value="1"/>
</dbReference>
<dbReference type="AlphaFoldDB" id="A0A212C2Y5"/>
<feature type="compositionally biased region" description="Low complexity" evidence="4">
    <location>
        <begin position="956"/>
        <end position="967"/>
    </location>
</feature>
<sequence>YDSEGRLTNVTFPTGVVTNLHGDMDKAITVDIESSSREEDVSITSNLSSIDSFYTMVQDQLRNSYQIGYDGSLRIIYASGLDSHYQTEPHVLAGTANPTVAKRNMTLPGENGQNLVEWRFRKEQAQGKVNVFGRKLRVNGRNLLSVDFDRTTKTEKIYDDHRKFLLRIAYDTSGHPTLWLPSSKLMAVNVTYSSTGQIASIQRGTTREKVDYDGQGRIVSRVFADGKTWSYTYLEKSMVLLLHSQRQYIFEYDMWDQLSAITMPSVARHTMQTIRSIGYYRNIYNPPESNASVITDYNEEGLLLQTAFLGTSRRVLFKYRRQTRLSEILYDSTRYRRQTRLSEILYDSTRVSFTYDETAGVLKTVNLQSDGFICTIRYRQIGPLIDRQIFRFSEEGMVNARFDYSYDNSFRVTSMQGVINETPLPIDLYQFDDISGKVEQFGKFGVIYYDINQIISTAVMTYTKHFDAHGRIKEIQYEIFRSLMYWITIQYDNMGRVTKREIKIGPFANTTKYAYEYDVDGQLQTVYLNEKIMWRYNYDLNGNLHLMNPSSSARLTPLRYDLRDRITRLGDVQYRLDEDGFLRQRGTEIFEYSSKGLLTRVYSKGSGWTVIYRYDGLGRRVSSKTSLGQHLQFFYADLTYPTRITHVYNHSSSEITSLYYDLQGHLFAMEISSGDEFYIASDNTGTPLAVFSSNGLMLKQIQYTAYDVNSWLVTFGFHLHNAIPGFPVPKFDLTEPSYELVKSQQWDDVPPIFGVQQQVARQAKAFLSLGKMAEVQVSRRKGSGAPSWLWFATVKSLIGKGVMLAVSQGRVQTNVLNIANEDCIKVAAVLNNAFYLENLHFTIEGKDTHYFIKTSTPESDLGTLRLTSGRKALENGINVTVSQSTTVVNGRTRRFADVEMQFGALALHCRRYSKKKEKSRRPWVGVAGYALGTSVDTHQCRTESRGGDDARGEAGAGASSQGRGTLR</sequence>
<keyword evidence="7" id="KW-1185">Reference proteome</keyword>
<feature type="compositionally biased region" description="Basic and acidic residues" evidence="4">
    <location>
        <begin position="938"/>
        <end position="952"/>
    </location>
</feature>
<comment type="caution">
    <text evidence="6">The sequence shown here is derived from an EMBL/GenBank/DDBJ whole genome shotgun (WGS) entry which is preliminary data.</text>
</comment>
<dbReference type="Pfam" id="PF25023">
    <property type="entry name" value="TEN_YD-shell"/>
    <property type="match status" value="1"/>
</dbReference>
<evidence type="ECO:0000256" key="3">
    <source>
        <dbReference type="ARBA" id="ARBA00023157"/>
    </source>
</evidence>
<dbReference type="GO" id="GO:0007157">
    <property type="term" value="P:heterophilic cell-cell adhesion via plasma membrane cell adhesion molecules"/>
    <property type="evidence" value="ECO:0007669"/>
    <property type="project" value="TreeGrafter"/>
</dbReference>
<dbReference type="FunFam" id="2.180.10.10:FF:000001">
    <property type="entry name" value="Teneurin transmembrane protein 4"/>
    <property type="match status" value="1"/>
</dbReference>
<protein>
    <recommendedName>
        <fullName evidence="5">Teneurin-like YD-shell domain-containing protein</fullName>
    </recommendedName>
</protein>
<keyword evidence="3" id="KW-1015">Disulfide bond</keyword>
<dbReference type="InterPro" id="IPR006530">
    <property type="entry name" value="YD"/>
</dbReference>
<proteinExistence type="predicted"/>